<dbReference type="Pfam" id="PF22369">
    <property type="entry name" value="GLMA_2nd"/>
    <property type="match status" value="1"/>
</dbReference>
<feature type="domain" description="GLMA-like C-terminal" evidence="5">
    <location>
        <begin position="656"/>
        <end position="776"/>
    </location>
</feature>
<dbReference type="InterPro" id="IPR001944">
    <property type="entry name" value="Glycoside_Hdrlase_35"/>
</dbReference>
<evidence type="ECO:0000256" key="3">
    <source>
        <dbReference type="ARBA" id="ARBA00023295"/>
    </source>
</evidence>
<dbReference type="GO" id="GO:0005975">
    <property type="term" value="P:carbohydrate metabolic process"/>
    <property type="evidence" value="ECO:0007669"/>
    <property type="project" value="InterPro"/>
</dbReference>
<dbReference type="SUPFAM" id="SSF52317">
    <property type="entry name" value="Class I glutamine amidotransferase-like"/>
    <property type="match status" value="1"/>
</dbReference>
<dbReference type="InterPro" id="IPR054746">
    <property type="entry name" value="GLMA-like_second"/>
</dbReference>
<feature type="domain" description="Glycoside hydrolase family 42 N-terminal" evidence="4">
    <location>
        <begin position="25"/>
        <end position="414"/>
    </location>
</feature>
<feature type="domain" description="GLMA-like second" evidence="6">
    <location>
        <begin position="457"/>
        <end position="595"/>
    </location>
</feature>
<dbReference type="Gene3D" id="3.40.50.880">
    <property type="match status" value="1"/>
</dbReference>
<protein>
    <submittedName>
        <fullName evidence="7">Beta-galactosidase</fullName>
    </submittedName>
</protein>
<organism evidence="7 8">
    <name type="scientific">Pyrococcus kukulkanii</name>
    <dbReference type="NCBI Taxonomy" id="1609559"/>
    <lineage>
        <taxon>Archaea</taxon>
        <taxon>Methanobacteriati</taxon>
        <taxon>Methanobacteriota</taxon>
        <taxon>Thermococci</taxon>
        <taxon>Thermococcales</taxon>
        <taxon>Thermococcaceae</taxon>
        <taxon>Pyrococcus</taxon>
    </lineage>
</organism>
<evidence type="ECO:0000259" key="6">
    <source>
        <dbReference type="Pfam" id="PF22369"/>
    </source>
</evidence>
<dbReference type="STRING" id="1609559.TQ32_01580"/>
<dbReference type="GO" id="GO:0009341">
    <property type="term" value="C:beta-galactosidase complex"/>
    <property type="evidence" value="ECO:0007669"/>
    <property type="project" value="InterPro"/>
</dbReference>
<dbReference type="InterPro" id="IPR017853">
    <property type="entry name" value="GH"/>
</dbReference>
<dbReference type="KEGG" id="pyc:TQ32_01580"/>
<reference evidence="7 8" key="2">
    <citation type="journal article" date="2016" name="Int. J. Syst. Evol. Microbiol.">
        <title>Pyrococcus kukulkanii sp. nov., a hyperthermophilic, piezophilic archaeon isolated from a deep-sea hydrothermal vent.</title>
        <authorList>
            <person name="Callac N."/>
            <person name="Oger P."/>
            <person name="Lesongeur F."/>
            <person name="Rattray J.E."/>
            <person name="Vannier P."/>
            <person name="Michoud G."/>
            <person name="Beauverger M."/>
            <person name="Gayet N."/>
            <person name="Rouxel O."/>
            <person name="Jebbar M."/>
            <person name="Godfroy A."/>
        </authorList>
    </citation>
    <scope>NUCLEOTIDE SEQUENCE [LARGE SCALE GENOMIC DNA]</scope>
    <source>
        <strain evidence="7 8">NCB100</strain>
    </source>
</reference>
<reference evidence="8" key="1">
    <citation type="submission" date="2015-02" db="EMBL/GenBank/DDBJ databases">
        <title>Pyrococcus kukulkanii sp. nov., a novel hyperthermophilic archaeon isolated from a deep-sea hydrothermal vent at the Guaymas Basin.</title>
        <authorList>
            <person name="Oger P.M."/>
            <person name="Callac N."/>
            <person name="Jebbar M."/>
            <person name="Godfroy A."/>
        </authorList>
    </citation>
    <scope>NUCLEOTIDE SEQUENCE [LARGE SCALE GENOMIC DNA]</scope>
    <source>
        <strain evidence="8">NCB100</strain>
    </source>
</reference>
<dbReference type="CDD" id="cd03143">
    <property type="entry name" value="A4_beta-galactosidase_middle_domain"/>
    <property type="match status" value="1"/>
</dbReference>
<dbReference type="InterPro" id="IPR054747">
    <property type="entry name" value="GLMA-like_C"/>
</dbReference>
<sequence length="781" mass="91328">MQVTHNGKLYLLDGEEIVIYGGTLQFFRVPRDAWRDRLEKMKRHGLNTVDTYVAWNWHEPEEGKFDFTGETHPQRDLVGFLELAQDLGFYVIIRPGPYICAEWKNGGIPQWLINKHPEILARSPNGPLPRDIYYPPITYLHPTYLEYVMKWYEHVFPIIRDYLYTRGGPIINVTIDDEPSYWETIFQAFLTDYNDIVVKENGLWHRWLKENFTLDQLEERYKVKLSDYVEIAPPKAFSEPLPKVLDWHHFKIWMVNEYVKTLYHKIKGYVDVPISILDPYLLLAAWRHFYNYVKKNKLDIHLWTEFWYSFYRSFDFKEDKLGHLYYKVGIYRYYVDKLGTPPLSIETQSSLANVIERDEAELLYGLLPSLGIHNINYYLYVGGENPRGYESHNGVTWDVYSPISLDGSERQHVEPIKWIGKFLKANKDFAYSPFHAKVAFAMYEPYEALNLWGYRPENFKESVNLNEYLFGERGLLTLLAMSNVPFDVIDLENTTVEEMLKYEQIWVYSLDFMAREAQDKLAEYVEKGGNLVILPMLPYLDENMNEYRKLEEFLGVKVGEEIARDNYRLIPFVSVDAEGIDRMITRNVVREVKGGEPIAWVGEKVVGALVKKGKGSAVILGFRLQYYSSYHDMHRKFVDKILELQGVERDFKVTDRDIIVIPRGNYLAVINPRGHTVKGRISYNGIEFPKLAELEMRNRGVLFLPVNVKYGNYEIVYSTATVVGYEDGKITFRNHLSDTSEVAIKGDVRGVENGEIIEEKQEGEVTTLIVRHSSEFTLLLR</sequence>
<dbReference type="NCBIfam" id="NF041127">
    <property type="entry name" value="exo_beta_glucsam"/>
    <property type="match status" value="1"/>
</dbReference>
<dbReference type="SUPFAM" id="SSF51445">
    <property type="entry name" value="(Trans)glycosidases"/>
    <property type="match status" value="1"/>
</dbReference>
<dbReference type="Pfam" id="PF22345">
    <property type="entry name" value="GLMA_C"/>
    <property type="match status" value="1"/>
</dbReference>
<dbReference type="InterPro" id="IPR053516">
    <property type="entry name" value="GLMA"/>
</dbReference>
<dbReference type="PRINTS" id="PR00742">
    <property type="entry name" value="GLHYDRLASE35"/>
</dbReference>
<dbReference type="Proteomes" id="UP000070587">
    <property type="component" value="Chromosome"/>
</dbReference>
<dbReference type="GO" id="GO:0004565">
    <property type="term" value="F:beta-galactosidase activity"/>
    <property type="evidence" value="ECO:0007669"/>
    <property type="project" value="InterPro"/>
</dbReference>
<dbReference type="Gene3D" id="3.20.20.80">
    <property type="entry name" value="Glycosidases"/>
    <property type="match status" value="1"/>
</dbReference>
<comment type="similarity">
    <text evidence="1">Belongs to the glycosyl hydrolase 35 family.</text>
</comment>
<dbReference type="AlphaFoldDB" id="A0A127B7I5"/>
<dbReference type="PANTHER" id="PTHR23421">
    <property type="entry name" value="BETA-GALACTOSIDASE RELATED"/>
    <property type="match status" value="1"/>
</dbReference>
<dbReference type="GeneID" id="28490481"/>
<dbReference type="InterPro" id="IPR029062">
    <property type="entry name" value="Class_I_gatase-like"/>
</dbReference>
<evidence type="ECO:0000313" key="7">
    <source>
        <dbReference type="EMBL" id="AMM53333.1"/>
    </source>
</evidence>
<gene>
    <name evidence="7" type="ORF">TQ32_01580</name>
</gene>
<accession>A0A127B7I5</accession>
<proteinExistence type="inferred from homology"/>
<dbReference type="InterPro" id="IPR013529">
    <property type="entry name" value="Glyco_hydro_42_N"/>
</dbReference>
<evidence type="ECO:0000259" key="5">
    <source>
        <dbReference type="Pfam" id="PF22345"/>
    </source>
</evidence>
<dbReference type="EMBL" id="CP010835">
    <property type="protein sequence ID" value="AMM53333.1"/>
    <property type="molecule type" value="Genomic_DNA"/>
</dbReference>
<keyword evidence="3" id="KW-0326">Glycosidase</keyword>
<evidence type="ECO:0000259" key="4">
    <source>
        <dbReference type="Pfam" id="PF02449"/>
    </source>
</evidence>
<dbReference type="OrthoDB" id="85141at2157"/>
<keyword evidence="2" id="KW-0378">Hydrolase</keyword>
<evidence type="ECO:0000256" key="2">
    <source>
        <dbReference type="ARBA" id="ARBA00022801"/>
    </source>
</evidence>
<evidence type="ECO:0000313" key="8">
    <source>
        <dbReference type="Proteomes" id="UP000070587"/>
    </source>
</evidence>
<dbReference type="Pfam" id="PF02449">
    <property type="entry name" value="Glyco_hydro_42"/>
    <property type="match status" value="1"/>
</dbReference>
<name>A0A127B7I5_9EURY</name>
<evidence type="ECO:0000256" key="1">
    <source>
        <dbReference type="ARBA" id="ARBA00009809"/>
    </source>
</evidence>
<dbReference type="RefSeq" id="WP_068320372.1">
    <property type="nucleotide sequence ID" value="NZ_CP010835.1"/>
</dbReference>
<dbReference type="PATRIC" id="fig|1609559.3.peg.326"/>